<dbReference type="AlphaFoldDB" id="A0A168HUJ3"/>
<gene>
    <name evidence="1" type="ORF">MUCCIDRAFT_84149</name>
</gene>
<dbReference type="VEuPathDB" id="FungiDB:MUCCIDRAFT_84149"/>
<dbReference type="EMBL" id="AMYB01000008">
    <property type="protein sequence ID" value="OAC99203.1"/>
    <property type="molecule type" value="Genomic_DNA"/>
</dbReference>
<dbReference type="OrthoDB" id="2218164at2759"/>
<comment type="caution">
    <text evidence="1">The sequence shown here is derived from an EMBL/GenBank/DDBJ whole genome shotgun (WGS) entry which is preliminary data.</text>
</comment>
<organism evidence="1 2">
    <name type="scientific">Mucor lusitanicus CBS 277.49</name>
    <dbReference type="NCBI Taxonomy" id="747725"/>
    <lineage>
        <taxon>Eukaryota</taxon>
        <taxon>Fungi</taxon>
        <taxon>Fungi incertae sedis</taxon>
        <taxon>Mucoromycota</taxon>
        <taxon>Mucoromycotina</taxon>
        <taxon>Mucoromycetes</taxon>
        <taxon>Mucorales</taxon>
        <taxon>Mucorineae</taxon>
        <taxon>Mucoraceae</taxon>
        <taxon>Mucor</taxon>
    </lineage>
</organism>
<protein>
    <submittedName>
        <fullName evidence="1">Uncharacterized protein</fullName>
    </submittedName>
</protein>
<reference evidence="1 2" key="1">
    <citation type="submission" date="2015-06" db="EMBL/GenBank/DDBJ databases">
        <title>Expansion of signal transduction pathways in fungi by whole-genome duplication.</title>
        <authorList>
            <consortium name="DOE Joint Genome Institute"/>
            <person name="Corrochano L.M."/>
            <person name="Kuo A."/>
            <person name="Marcet-Houben M."/>
            <person name="Polaino S."/>
            <person name="Salamov A."/>
            <person name="Villalobos J.M."/>
            <person name="Alvarez M.I."/>
            <person name="Avalos J."/>
            <person name="Benito E.P."/>
            <person name="Benoit I."/>
            <person name="Burger G."/>
            <person name="Camino L.P."/>
            <person name="Canovas D."/>
            <person name="Cerda-Olmedo E."/>
            <person name="Cheng J.-F."/>
            <person name="Dominguez A."/>
            <person name="Elias M."/>
            <person name="Eslava A.P."/>
            <person name="Glaser F."/>
            <person name="Grimwood J."/>
            <person name="Gutierrez G."/>
            <person name="Heitman J."/>
            <person name="Henrissat B."/>
            <person name="Iturriaga E.A."/>
            <person name="Lang B.F."/>
            <person name="Lavin J.L."/>
            <person name="Lee S."/>
            <person name="Li W."/>
            <person name="Lindquist E."/>
            <person name="Lopez-Garcia S."/>
            <person name="Luque E.M."/>
            <person name="Marcos A.T."/>
            <person name="Martin J."/>
            <person name="Mccluskey K."/>
            <person name="Medina H.R."/>
            <person name="Miralles-Duran A."/>
            <person name="Miyazaki A."/>
            <person name="Munoz-Torres E."/>
            <person name="Oguiza J.A."/>
            <person name="Ohm R."/>
            <person name="Olmedo M."/>
            <person name="Orejas M."/>
            <person name="Ortiz-Castellanos L."/>
            <person name="Pisabarro A.G."/>
            <person name="Rodriguez-Romero J."/>
            <person name="Ruiz-Herrera J."/>
            <person name="Ruiz-Vazquez R."/>
            <person name="Sanz C."/>
            <person name="Schackwitz W."/>
            <person name="Schmutz J."/>
            <person name="Shahriari M."/>
            <person name="Shelest E."/>
            <person name="Silva-Franco F."/>
            <person name="Soanes D."/>
            <person name="Syed K."/>
            <person name="Tagua V.G."/>
            <person name="Talbot N.J."/>
            <person name="Thon M."/>
            <person name="De Vries R.P."/>
            <person name="Wiebenga A."/>
            <person name="Yadav J.S."/>
            <person name="Braun E.L."/>
            <person name="Baker S."/>
            <person name="Garre V."/>
            <person name="Horwitz B."/>
            <person name="Torres-Martinez S."/>
            <person name="Idnurm A."/>
            <person name="Herrera-Estrella A."/>
            <person name="Gabaldon T."/>
            <person name="Grigoriev I.V."/>
        </authorList>
    </citation>
    <scope>NUCLEOTIDE SEQUENCE [LARGE SCALE GENOMIC DNA]</scope>
    <source>
        <strain evidence="1 2">CBS 277.49</strain>
    </source>
</reference>
<evidence type="ECO:0000313" key="2">
    <source>
        <dbReference type="Proteomes" id="UP000077051"/>
    </source>
</evidence>
<proteinExistence type="predicted"/>
<evidence type="ECO:0000313" key="1">
    <source>
        <dbReference type="EMBL" id="OAC99203.1"/>
    </source>
</evidence>
<name>A0A168HUJ3_MUCCL</name>
<accession>A0A168HUJ3</accession>
<dbReference type="Proteomes" id="UP000077051">
    <property type="component" value="Unassembled WGS sequence"/>
</dbReference>
<sequence length="194" mass="22061">MSSDTLLDNNGFTLPLTYKPHPDLIGKIILSDQRVMNAMTQFLVYAPQDAYQVASTAFMRSPANCVLYTAKNPESLYPPIIINIAEKIDTEFVQQVIYLCTEIYTRYEHLALCIMVGTEEIDQIVMNSTMNHNIPFARETRCDFWATECLLVSKDAMLNHDDPRHPLIEILNGIIKYNSVVLSNDSLKEEPLAE</sequence>
<keyword evidence="2" id="KW-1185">Reference proteome</keyword>